<dbReference type="GO" id="GO:0140359">
    <property type="term" value="F:ABC-type transporter activity"/>
    <property type="evidence" value="ECO:0007669"/>
    <property type="project" value="InterPro"/>
</dbReference>
<feature type="transmembrane region" description="Helical" evidence="1">
    <location>
        <begin position="236"/>
        <end position="258"/>
    </location>
</feature>
<dbReference type="OrthoDB" id="8613028at2"/>
<evidence type="ECO:0000313" key="3">
    <source>
        <dbReference type="Proteomes" id="UP000012283"/>
    </source>
</evidence>
<evidence type="ECO:0000256" key="1">
    <source>
        <dbReference type="SAM" id="Phobius"/>
    </source>
</evidence>
<keyword evidence="1" id="KW-0472">Membrane</keyword>
<dbReference type="PATRIC" id="fig|1308866.3.peg.2841"/>
<proteinExistence type="predicted"/>
<feature type="transmembrane region" description="Helical" evidence="1">
    <location>
        <begin position="151"/>
        <end position="176"/>
    </location>
</feature>
<dbReference type="eggNOG" id="COG1277">
    <property type="taxonomic scope" value="Bacteria"/>
</dbReference>
<dbReference type="Proteomes" id="UP000012283">
    <property type="component" value="Unassembled WGS sequence"/>
</dbReference>
<evidence type="ECO:0000313" key="2">
    <source>
        <dbReference type="EMBL" id="ENH95848.1"/>
    </source>
</evidence>
<sequence length="316" mass="36022">MFWSLIRNEWMKVFNRTSTYVMIGLLIVGVLITAIYTFYQQKDQQLPSEEEWRSELMQQNEEYLEQEKTTINRYIKSHAINQQAINEYRLEHNISPYDKENVWSYMESNTSLTQMIGVFVILIGASIVSLEFKQGTAKLLLVRSASRLQILFAKFATVILFGLFLLVILFMSSIIIGGSLFGFDASSTHISASNGEVFEWSRTLYVGVDYLSNSITVFMLSAFAFMISTMFRSDSIAIAISIMLLFIGTMATNILGLITDWARFSLFANTDLTVYFSGGPMVEDMTFSFSIVMLILYLSLFLTLAGVFFKKRDVSI</sequence>
<dbReference type="STRING" id="1308866.J416_14086"/>
<keyword evidence="1" id="KW-1133">Transmembrane helix</keyword>
<feature type="transmembrane region" description="Helical" evidence="1">
    <location>
        <begin position="210"/>
        <end position="229"/>
    </location>
</feature>
<dbReference type="Pfam" id="PF12679">
    <property type="entry name" value="ABC2_membrane_2"/>
    <property type="match status" value="1"/>
</dbReference>
<dbReference type="EMBL" id="APML01000072">
    <property type="protein sequence ID" value="ENH95848.1"/>
    <property type="molecule type" value="Genomic_DNA"/>
</dbReference>
<organism evidence="2 3">
    <name type="scientific">Gracilibacillus halophilus YIM-C55.5</name>
    <dbReference type="NCBI Taxonomy" id="1308866"/>
    <lineage>
        <taxon>Bacteria</taxon>
        <taxon>Bacillati</taxon>
        <taxon>Bacillota</taxon>
        <taxon>Bacilli</taxon>
        <taxon>Bacillales</taxon>
        <taxon>Bacillaceae</taxon>
        <taxon>Gracilibacillus</taxon>
    </lineage>
</organism>
<name>N4W6J9_9BACI</name>
<accession>N4W6J9</accession>
<keyword evidence="1" id="KW-0812">Transmembrane</keyword>
<comment type="caution">
    <text evidence="2">The sequence shown here is derived from an EMBL/GenBank/DDBJ whole genome shotgun (WGS) entry which is preliminary data.</text>
</comment>
<protein>
    <submittedName>
        <fullName evidence="2">ABC transporter permease</fullName>
    </submittedName>
</protein>
<feature type="transmembrane region" description="Helical" evidence="1">
    <location>
        <begin position="112"/>
        <end position="130"/>
    </location>
</feature>
<dbReference type="AlphaFoldDB" id="N4W6J9"/>
<feature type="transmembrane region" description="Helical" evidence="1">
    <location>
        <begin position="20"/>
        <end position="39"/>
    </location>
</feature>
<dbReference type="GO" id="GO:0005886">
    <property type="term" value="C:plasma membrane"/>
    <property type="evidence" value="ECO:0007669"/>
    <property type="project" value="UniProtKB-SubCell"/>
</dbReference>
<dbReference type="RefSeq" id="WP_003473563.1">
    <property type="nucleotide sequence ID" value="NZ_APML01000072.1"/>
</dbReference>
<dbReference type="PANTHER" id="PTHR37305:SF1">
    <property type="entry name" value="MEMBRANE PROTEIN"/>
    <property type="match status" value="1"/>
</dbReference>
<reference evidence="2 3" key="1">
    <citation type="submission" date="2013-03" db="EMBL/GenBank/DDBJ databases">
        <title>Draft genome sequence of Gracibacillus halophilus YIM-C55.5, a moderately halophilic and thermophilic organism from the Xiaochaidamu salt lake.</title>
        <authorList>
            <person name="Sugumar T."/>
            <person name="Polireddy D.R."/>
            <person name="Antony A."/>
            <person name="Madhava Y.R."/>
            <person name="Sivakumar N."/>
        </authorList>
    </citation>
    <scope>NUCLEOTIDE SEQUENCE [LARGE SCALE GENOMIC DNA]</scope>
    <source>
        <strain evidence="2 3">YIM-C55.5</strain>
    </source>
</reference>
<feature type="transmembrane region" description="Helical" evidence="1">
    <location>
        <begin position="287"/>
        <end position="309"/>
    </location>
</feature>
<dbReference type="PANTHER" id="PTHR37305">
    <property type="entry name" value="INTEGRAL MEMBRANE PROTEIN-RELATED"/>
    <property type="match status" value="1"/>
</dbReference>
<gene>
    <name evidence="2" type="ORF">J416_14086</name>
</gene>
<keyword evidence="3" id="KW-1185">Reference proteome</keyword>